<dbReference type="EMBL" id="CAKLBY020000029">
    <property type="protein sequence ID" value="CAK7905399.1"/>
    <property type="molecule type" value="Genomic_DNA"/>
</dbReference>
<accession>A0AAV1T8R6</accession>
<sequence length="405" mass="45097">MSFVLMEEINDFVSNEPSALAKIDDTCNSTSNMSGVQDEIHFPSHFKNCYRVQNREQYIRSRQRQNEEQQSSQMQMQFNQTLFSCMENSDGNIARNGLKAGAKGSSCVTLVPQPQLKVKPLNAPPAKILTMANRRPTASKQSAVESVSFASSRTLRCTTSTCSSDRSSDPTTLLDDPDLLKRDLMALMDEMYNEAKAMCGHDASAIASTPTITCQCDKRMDSKEGNTTHIRSETPLECCLDTAREFLAAMFSLPQPCLSEEMTRTESTVKPVKANIDADYRMSGAKECLDGIGLLRRHTEEDCELIIWAAVSFHDSGKISFQERSWAVATRSATSTSHQESVVRTDYRLSSSKVKRCLYIGGENINQVRDHVIGAKSVQVKANYRMLQRKMLIETGRADLASFVG</sequence>
<comment type="caution">
    <text evidence="1">The sequence shown here is derived from an EMBL/GenBank/DDBJ whole genome shotgun (WGS) entry which is preliminary data.</text>
</comment>
<dbReference type="AlphaFoldDB" id="A0AAV1T8R6"/>
<evidence type="ECO:0000313" key="1">
    <source>
        <dbReference type="EMBL" id="CAK7905399.1"/>
    </source>
</evidence>
<gene>
    <name evidence="1" type="ORF">PM001_LOCUS3101</name>
</gene>
<dbReference type="Proteomes" id="UP001162060">
    <property type="component" value="Unassembled WGS sequence"/>
</dbReference>
<proteinExistence type="predicted"/>
<organism evidence="1 2">
    <name type="scientific">Peronospora matthiolae</name>
    <dbReference type="NCBI Taxonomy" id="2874970"/>
    <lineage>
        <taxon>Eukaryota</taxon>
        <taxon>Sar</taxon>
        <taxon>Stramenopiles</taxon>
        <taxon>Oomycota</taxon>
        <taxon>Peronosporomycetes</taxon>
        <taxon>Peronosporales</taxon>
        <taxon>Peronosporaceae</taxon>
        <taxon>Peronospora</taxon>
    </lineage>
</organism>
<protein>
    <submittedName>
        <fullName evidence="1">Uncharacterized protein</fullName>
    </submittedName>
</protein>
<reference evidence="1" key="1">
    <citation type="submission" date="2024-01" db="EMBL/GenBank/DDBJ databases">
        <authorList>
            <person name="Webb A."/>
        </authorList>
    </citation>
    <scope>NUCLEOTIDE SEQUENCE</scope>
    <source>
        <strain evidence="1">Pm1</strain>
    </source>
</reference>
<evidence type="ECO:0000313" key="2">
    <source>
        <dbReference type="Proteomes" id="UP001162060"/>
    </source>
</evidence>
<name>A0AAV1T8R6_9STRA</name>